<feature type="transmembrane region" description="Helical" evidence="1">
    <location>
        <begin position="84"/>
        <end position="103"/>
    </location>
</feature>
<dbReference type="VEuPathDB" id="PlasmoDB:PGAL8A_00000600"/>
<dbReference type="Proteomes" id="UP000220797">
    <property type="component" value="Unassembled WGS sequence"/>
</dbReference>
<gene>
    <name evidence="2" type="ORF">PGAL8A_00000600</name>
</gene>
<keyword evidence="3" id="KW-1185">Reference proteome</keyword>
<protein>
    <submittedName>
        <fullName evidence="2">Uncharacterized protein</fullName>
    </submittedName>
</protein>
<accession>A0A1J1GPW8</accession>
<sequence>MESEENYDPYSLEDDDYIQNSYVTIRLSDQDIYTANYSNLHIPNHSEILIDEENVISNNSPDNQGVYIPNNQRTSYFECFLGHFALYTTLLFLTLRHLFLDCYRGLKRLKRERFDNNNDNSDKKSLIASVINEEEQ</sequence>
<keyword evidence="1" id="KW-0472">Membrane</keyword>
<proteinExistence type="predicted"/>
<name>A0A1J1GPW8_PLAGA</name>
<reference evidence="2" key="1">
    <citation type="submission" date="2015-04" db="EMBL/GenBank/DDBJ databases">
        <authorList>
            <consortium name="Pathogen Informatics"/>
        </authorList>
    </citation>
    <scope>NUCLEOTIDE SEQUENCE [LARGE SCALE GENOMIC DNA]</scope>
    <source>
        <strain evidence="2">8A</strain>
    </source>
</reference>
<organism evidence="2 3">
    <name type="scientific">Plasmodium gallinaceum</name>
    <dbReference type="NCBI Taxonomy" id="5849"/>
    <lineage>
        <taxon>Eukaryota</taxon>
        <taxon>Sar</taxon>
        <taxon>Alveolata</taxon>
        <taxon>Apicomplexa</taxon>
        <taxon>Aconoidasida</taxon>
        <taxon>Haemosporida</taxon>
        <taxon>Plasmodiidae</taxon>
        <taxon>Plasmodium</taxon>
        <taxon>Plasmodium (Haemamoeba)</taxon>
    </lineage>
</organism>
<keyword evidence="1" id="KW-0812">Transmembrane</keyword>
<evidence type="ECO:0000313" key="3">
    <source>
        <dbReference type="Proteomes" id="UP000220797"/>
    </source>
</evidence>
<evidence type="ECO:0000256" key="1">
    <source>
        <dbReference type="SAM" id="Phobius"/>
    </source>
</evidence>
<comment type="caution">
    <text evidence="2">The sequence shown here is derived from an EMBL/GenBank/DDBJ whole genome shotgun (WGS) entry which is preliminary data.</text>
</comment>
<keyword evidence="1" id="KW-1133">Transmembrane helix</keyword>
<dbReference type="AlphaFoldDB" id="A0A1J1GPW8"/>
<dbReference type="RefSeq" id="XP_028525888.1">
    <property type="nucleotide sequence ID" value="XM_028670111.1"/>
</dbReference>
<dbReference type="EMBL" id="CVMV01000005">
    <property type="protein sequence ID" value="CRG93066.1"/>
    <property type="molecule type" value="Genomic_DNA"/>
</dbReference>
<dbReference type="GeneID" id="39728528"/>
<evidence type="ECO:0000313" key="2">
    <source>
        <dbReference type="EMBL" id="CRG93066.1"/>
    </source>
</evidence>